<dbReference type="PANTHER" id="PTHR42942:SF1">
    <property type="entry name" value="ALKYLTRANSFERASE-LIKE PROTEIN 1"/>
    <property type="match status" value="1"/>
</dbReference>
<evidence type="ECO:0000313" key="3">
    <source>
        <dbReference type="EMBL" id="ALH95421.1"/>
    </source>
</evidence>
<organism evidence="3 4">
    <name type="scientific">Acinetobacter equi</name>
    <dbReference type="NCBI Taxonomy" id="1324350"/>
    <lineage>
        <taxon>Bacteria</taxon>
        <taxon>Pseudomonadati</taxon>
        <taxon>Pseudomonadota</taxon>
        <taxon>Gammaproteobacteria</taxon>
        <taxon>Moraxellales</taxon>
        <taxon>Moraxellaceae</taxon>
        <taxon>Acinetobacter</taxon>
    </lineage>
</organism>
<protein>
    <submittedName>
        <fullName evidence="3">Methyltransferase</fullName>
    </submittedName>
</protein>
<evidence type="ECO:0000259" key="2">
    <source>
        <dbReference type="Pfam" id="PF01035"/>
    </source>
</evidence>
<feature type="domain" description="Methylated-DNA-[protein]-cysteine S-methyltransferase DNA binding" evidence="2">
    <location>
        <begin position="28"/>
        <end position="105"/>
    </location>
</feature>
<dbReference type="GO" id="GO:0006281">
    <property type="term" value="P:DNA repair"/>
    <property type="evidence" value="ECO:0007669"/>
    <property type="project" value="InterPro"/>
</dbReference>
<dbReference type="EMBL" id="CP012808">
    <property type="protein sequence ID" value="ALH95421.1"/>
    <property type="molecule type" value="Genomic_DNA"/>
</dbReference>
<dbReference type="Proteomes" id="UP000064939">
    <property type="component" value="Chromosome"/>
</dbReference>
<evidence type="ECO:0000313" key="4">
    <source>
        <dbReference type="Proteomes" id="UP000064939"/>
    </source>
</evidence>
<accession>A0A0N9W349</accession>
<sequence>MVVFLCYWLLNGDFIVNTSYQSAMYIDFFQVIALIPCGKVATYGQIAKMAGWPKHARHVGFALKNLDGQSNLPWYRVINSQGKIRLMKENEQGENIQIIKLQEEGIVVLNGKINLKQYLWDVNK</sequence>
<keyword evidence="1" id="KW-0227">DNA damage</keyword>
<evidence type="ECO:0000256" key="1">
    <source>
        <dbReference type="ARBA" id="ARBA00022763"/>
    </source>
</evidence>
<dbReference type="STRING" id="1324350.AOY20_07675"/>
<dbReference type="PANTHER" id="PTHR42942">
    <property type="entry name" value="6-O-METHYLGUANINE DNA METHYLTRANSFERASE"/>
    <property type="match status" value="1"/>
</dbReference>
<dbReference type="InterPro" id="IPR014048">
    <property type="entry name" value="MethylDNA_cys_MeTrfase_DNA-bd"/>
</dbReference>
<keyword evidence="3" id="KW-0808">Transferase</keyword>
<dbReference type="CDD" id="cd06445">
    <property type="entry name" value="ATase"/>
    <property type="match status" value="1"/>
</dbReference>
<name>A0A0N9W349_9GAMM</name>
<dbReference type="AlphaFoldDB" id="A0A0N9W349"/>
<dbReference type="InterPro" id="IPR036388">
    <property type="entry name" value="WH-like_DNA-bd_sf"/>
</dbReference>
<dbReference type="RefSeq" id="WP_054581313.1">
    <property type="nucleotide sequence ID" value="NZ_CP012808.1"/>
</dbReference>
<dbReference type="OrthoDB" id="9132167at2"/>
<proteinExistence type="predicted"/>
<dbReference type="GO" id="GO:0032259">
    <property type="term" value="P:methylation"/>
    <property type="evidence" value="ECO:0007669"/>
    <property type="project" value="UniProtKB-KW"/>
</dbReference>
<keyword evidence="3" id="KW-0489">Methyltransferase</keyword>
<dbReference type="KEGG" id="aei:AOY20_07675"/>
<dbReference type="InterPro" id="IPR052520">
    <property type="entry name" value="ATL_DNA_repair"/>
</dbReference>
<keyword evidence="4" id="KW-1185">Reference proteome</keyword>
<dbReference type="InterPro" id="IPR036217">
    <property type="entry name" value="MethylDNA_cys_MeTrfase_DNAb"/>
</dbReference>
<gene>
    <name evidence="3" type="ORF">AOY20_07675</name>
</gene>
<dbReference type="Pfam" id="PF01035">
    <property type="entry name" value="DNA_binding_1"/>
    <property type="match status" value="1"/>
</dbReference>
<dbReference type="GO" id="GO:0008168">
    <property type="term" value="F:methyltransferase activity"/>
    <property type="evidence" value="ECO:0007669"/>
    <property type="project" value="UniProtKB-KW"/>
</dbReference>
<dbReference type="SUPFAM" id="SSF46767">
    <property type="entry name" value="Methylated DNA-protein cysteine methyltransferase, C-terminal domain"/>
    <property type="match status" value="1"/>
</dbReference>
<dbReference type="Gene3D" id="1.10.10.10">
    <property type="entry name" value="Winged helix-like DNA-binding domain superfamily/Winged helix DNA-binding domain"/>
    <property type="match status" value="1"/>
</dbReference>
<reference evidence="3 4" key="1">
    <citation type="journal article" date="2015" name="Int. J. Syst. Evol. Microbiol.">
        <title>Acinetobacter equi sp. nov. isolated from horse faeces.</title>
        <authorList>
            <person name="Poppel M.T."/>
            <person name="Skiebe E."/>
            <person name="Laue M."/>
            <person name="Bergmann H."/>
            <person name="Ebersberger I."/>
            <person name="Garn T."/>
            <person name="Fruth A."/>
            <person name="Baumgardt S."/>
            <person name="Busse H.J."/>
            <person name="Wilharm G."/>
        </authorList>
    </citation>
    <scope>NUCLEOTIDE SEQUENCE [LARGE SCALE GENOMIC DNA]</scope>
    <source>
        <strain evidence="3 4">114</strain>
    </source>
</reference>